<dbReference type="PANTHER" id="PTHR46387:SF2">
    <property type="entry name" value="RIBONUCLEASE HI"/>
    <property type="match status" value="1"/>
</dbReference>
<dbReference type="GO" id="GO:0003676">
    <property type="term" value="F:nucleic acid binding"/>
    <property type="evidence" value="ECO:0007669"/>
    <property type="project" value="InterPro"/>
</dbReference>
<reference evidence="2 3" key="1">
    <citation type="journal article" date="2016" name="Nat. Commun.">
        <title>Thousands of microbial genomes shed light on interconnected biogeochemical processes in an aquifer system.</title>
        <authorList>
            <person name="Anantharaman K."/>
            <person name="Brown C.T."/>
            <person name="Hug L.A."/>
            <person name="Sharon I."/>
            <person name="Castelle C.J."/>
            <person name="Probst A.J."/>
            <person name="Thomas B.C."/>
            <person name="Singh A."/>
            <person name="Wilkins M.J."/>
            <person name="Karaoz U."/>
            <person name="Brodie E.L."/>
            <person name="Williams K.H."/>
            <person name="Hubbard S.S."/>
            <person name="Banfield J.F."/>
        </authorList>
    </citation>
    <scope>NUCLEOTIDE SEQUENCE [LARGE SCALE GENOMIC DNA]</scope>
</reference>
<evidence type="ECO:0000313" key="3">
    <source>
        <dbReference type="Proteomes" id="UP000178681"/>
    </source>
</evidence>
<protein>
    <recommendedName>
        <fullName evidence="1">RNase H type-1 domain-containing protein</fullName>
    </recommendedName>
</protein>
<evidence type="ECO:0000313" key="2">
    <source>
        <dbReference type="EMBL" id="OGG06771.1"/>
    </source>
</evidence>
<dbReference type="EMBL" id="MFJG01000021">
    <property type="protein sequence ID" value="OGG06771.1"/>
    <property type="molecule type" value="Genomic_DNA"/>
</dbReference>
<dbReference type="InterPro" id="IPR012337">
    <property type="entry name" value="RNaseH-like_sf"/>
</dbReference>
<accession>A0A1F5Z2V8</accession>
<dbReference type="Pfam" id="PF13456">
    <property type="entry name" value="RVT_3"/>
    <property type="match status" value="1"/>
</dbReference>
<dbReference type="Gene3D" id="3.30.420.10">
    <property type="entry name" value="Ribonuclease H-like superfamily/Ribonuclease H"/>
    <property type="match status" value="1"/>
</dbReference>
<evidence type="ECO:0000259" key="1">
    <source>
        <dbReference type="PROSITE" id="PS50879"/>
    </source>
</evidence>
<feature type="domain" description="RNase H type-1" evidence="1">
    <location>
        <begin position="1"/>
        <end position="132"/>
    </location>
</feature>
<organism evidence="2 3">
    <name type="scientific">Candidatus Gottesmanbacteria bacterium RIFCSPHIGHO2_01_FULL_42_12</name>
    <dbReference type="NCBI Taxonomy" id="1798377"/>
    <lineage>
        <taxon>Bacteria</taxon>
        <taxon>Candidatus Gottesmaniibacteriota</taxon>
    </lineage>
</organism>
<dbReference type="AlphaFoldDB" id="A0A1F5Z2V8"/>
<dbReference type="CDD" id="cd09279">
    <property type="entry name" value="RNase_HI_like"/>
    <property type="match status" value="1"/>
</dbReference>
<dbReference type="InterPro" id="IPR002156">
    <property type="entry name" value="RNaseH_domain"/>
</dbReference>
<dbReference type="InterPro" id="IPR036397">
    <property type="entry name" value="RNaseH_sf"/>
</dbReference>
<dbReference type="SUPFAM" id="SSF53098">
    <property type="entry name" value="Ribonuclease H-like"/>
    <property type="match status" value="1"/>
</dbReference>
<comment type="caution">
    <text evidence="2">The sequence shown here is derived from an EMBL/GenBank/DDBJ whole genome shotgun (WGS) entry which is preliminary data.</text>
</comment>
<name>A0A1F5Z2V8_9BACT</name>
<sequence>MNLKIFTDGGSRGNPGFAACAYVVYSSENLREKSGKYLGVTTNNVAEYQGVITALKDLKSKLSLTNSDRLDFYLDSLLVVSQLKGAWKVKDAGLKPLVLEINNLTRDLNVSWNFVPREQNKEADLLVNNILDNHGTA</sequence>
<dbReference type="PANTHER" id="PTHR46387">
    <property type="entry name" value="POLYNUCLEOTIDYL TRANSFERASE, RIBONUCLEASE H-LIKE SUPERFAMILY PROTEIN"/>
    <property type="match status" value="1"/>
</dbReference>
<dbReference type="GO" id="GO:0004523">
    <property type="term" value="F:RNA-DNA hybrid ribonuclease activity"/>
    <property type="evidence" value="ECO:0007669"/>
    <property type="project" value="InterPro"/>
</dbReference>
<proteinExistence type="predicted"/>
<dbReference type="PROSITE" id="PS50879">
    <property type="entry name" value="RNASE_H_1"/>
    <property type="match status" value="1"/>
</dbReference>
<dbReference type="STRING" id="1798377.A2872_00880"/>
<dbReference type="Proteomes" id="UP000178681">
    <property type="component" value="Unassembled WGS sequence"/>
</dbReference>
<gene>
    <name evidence="2" type="ORF">A2872_00880</name>
</gene>